<sequence length="82" mass="8904">MATPVLVVQEHLLYLLMLFVPVTVLNSDTPVREANRLPDPDNRVRTGCPDPDASYVDESAYGPVYVKPCPLASPPAPSRLAS</sequence>
<dbReference type="EMBL" id="CADCVD010000074">
    <property type="protein sequence ID" value="CAA9444079.1"/>
    <property type="molecule type" value="Genomic_DNA"/>
</dbReference>
<feature type="transmembrane region" description="Helical" evidence="2">
    <location>
        <begin position="12"/>
        <end position="29"/>
    </location>
</feature>
<evidence type="ECO:0000256" key="1">
    <source>
        <dbReference type="SAM" id="MobiDB-lite"/>
    </source>
</evidence>
<keyword evidence="2" id="KW-0812">Transmembrane</keyword>
<keyword evidence="2" id="KW-1133">Transmembrane helix</keyword>
<evidence type="ECO:0000313" key="3">
    <source>
        <dbReference type="EMBL" id="CAA9444079.1"/>
    </source>
</evidence>
<accession>A0A6J4QG77</accession>
<feature type="region of interest" description="Disordered" evidence="1">
    <location>
        <begin position="30"/>
        <end position="52"/>
    </location>
</feature>
<feature type="compositionally biased region" description="Basic and acidic residues" evidence="1">
    <location>
        <begin position="30"/>
        <end position="44"/>
    </location>
</feature>
<protein>
    <submittedName>
        <fullName evidence="3">Uncharacterized protein</fullName>
    </submittedName>
</protein>
<organism evidence="3">
    <name type="scientific">uncultured Rubrobacteraceae bacterium</name>
    <dbReference type="NCBI Taxonomy" id="349277"/>
    <lineage>
        <taxon>Bacteria</taxon>
        <taxon>Bacillati</taxon>
        <taxon>Actinomycetota</taxon>
        <taxon>Rubrobacteria</taxon>
        <taxon>Rubrobacterales</taxon>
        <taxon>Rubrobacteraceae</taxon>
        <taxon>environmental samples</taxon>
    </lineage>
</organism>
<keyword evidence="2" id="KW-0472">Membrane</keyword>
<dbReference type="AlphaFoldDB" id="A0A6J4QG77"/>
<proteinExistence type="predicted"/>
<evidence type="ECO:0000256" key="2">
    <source>
        <dbReference type="SAM" id="Phobius"/>
    </source>
</evidence>
<name>A0A6J4QG77_9ACTN</name>
<reference evidence="3" key="1">
    <citation type="submission" date="2020-02" db="EMBL/GenBank/DDBJ databases">
        <authorList>
            <person name="Meier V. D."/>
        </authorList>
    </citation>
    <scope>NUCLEOTIDE SEQUENCE</scope>
    <source>
        <strain evidence="3">AVDCRST_MAG37</strain>
    </source>
</reference>
<gene>
    <name evidence="3" type="ORF">AVDCRST_MAG37-1645</name>
</gene>